<name>A0A7D9L7C1_PARCT</name>
<dbReference type="Proteomes" id="UP001152795">
    <property type="component" value="Unassembled WGS sequence"/>
</dbReference>
<dbReference type="OrthoDB" id="6134459at2759"/>
<comment type="subcellular location">
    <subcellularLocation>
        <location evidence="1">Membrane</location>
        <topology evidence="1">Multi-pass membrane protein</topology>
    </subcellularLocation>
</comment>
<dbReference type="PROSITE" id="PS50261">
    <property type="entry name" value="G_PROTEIN_RECEP_F2_4"/>
    <property type="match status" value="1"/>
</dbReference>
<dbReference type="GO" id="GO:0007166">
    <property type="term" value="P:cell surface receptor signaling pathway"/>
    <property type="evidence" value="ECO:0007669"/>
    <property type="project" value="InterPro"/>
</dbReference>
<dbReference type="InterPro" id="IPR053231">
    <property type="entry name" value="GPCR_LN-TM7"/>
</dbReference>
<evidence type="ECO:0000256" key="4">
    <source>
        <dbReference type="ARBA" id="ARBA00023136"/>
    </source>
</evidence>
<keyword evidence="6" id="KW-0675">Receptor</keyword>
<evidence type="ECO:0000256" key="5">
    <source>
        <dbReference type="ARBA" id="ARBA00023157"/>
    </source>
</evidence>
<dbReference type="SUPFAM" id="SSF81321">
    <property type="entry name" value="Family A G protein-coupled receptor-like"/>
    <property type="match status" value="1"/>
</dbReference>
<evidence type="ECO:0000256" key="2">
    <source>
        <dbReference type="ARBA" id="ARBA00022692"/>
    </source>
</evidence>
<dbReference type="InterPro" id="IPR000832">
    <property type="entry name" value="GPCR_2_secretin-like"/>
</dbReference>
<dbReference type="InterPro" id="IPR017981">
    <property type="entry name" value="GPCR_2-like_7TM"/>
</dbReference>
<dbReference type="GO" id="GO:0016020">
    <property type="term" value="C:membrane"/>
    <property type="evidence" value="ECO:0007669"/>
    <property type="project" value="UniProtKB-SubCell"/>
</dbReference>
<dbReference type="InterPro" id="IPR001212">
    <property type="entry name" value="Somatomedin_B_dom"/>
</dbReference>
<dbReference type="EMBL" id="CACRXK020013500">
    <property type="protein sequence ID" value="CAB4025243.1"/>
    <property type="molecule type" value="Genomic_DNA"/>
</dbReference>
<evidence type="ECO:0000313" key="6">
    <source>
        <dbReference type="EMBL" id="CAB4025243.1"/>
    </source>
</evidence>
<dbReference type="PANTHER" id="PTHR45902:SF1">
    <property type="entry name" value="LATROPHILIN RECEPTOR-LIKE PROTEIN A"/>
    <property type="match status" value="1"/>
</dbReference>
<evidence type="ECO:0000256" key="1">
    <source>
        <dbReference type="ARBA" id="ARBA00004141"/>
    </source>
</evidence>
<dbReference type="PANTHER" id="PTHR45902">
    <property type="entry name" value="LATROPHILIN RECEPTOR-LIKE PROTEIN A"/>
    <property type="match status" value="1"/>
</dbReference>
<dbReference type="GO" id="GO:0004930">
    <property type="term" value="F:G protein-coupled receptor activity"/>
    <property type="evidence" value="ECO:0007669"/>
    <property type="project" value="InterPro"/>
</dbReference>
<comment type="caution">
    <text evidence="6">The sequence shown here is derived from an EMBL/GenBank/DDBJ whole genome shotgun (WGS) entry which is preliminary data.</text>
</comment>
<keyword evidence="3" id="KW-1133">Transmembrane helix</keyword>
<dbReference type="AlphaFoldDB" id="A0A7D9L7C1"/>
<keyword evidence="7" id="KW-1185">Reference proteome</keyword>
<accession>A0A7D9L7C1</accession>
<gene>
    <name evidence="6" type="ORF">PACLA_8A054600</name>
</gene>
<keyword evidence="2" id="KW-0812">Transmembrane</keyword>
<sequence>MDLTKANYVYGSYSRFLILLTGVFIYCDSTRGGFGTEFKRSILTLEESARIHNRVRRQSREQPSGECSSQRYCTGNETIFRAKNENYCSCDEACFNIFSDCCPDYERHCGLQEKLEPKQPASMWKCVEFSWSPTWPCKIEGVTGVWMIYKCPEHRTFDELRTKCENGPSEFSYPIEDFIPVVGVNGETFRNKYCALCNGVENYTMWNVGVFTYVLPPEEFDLDMKLEFIENNGGTIEHVSPLGEQPRRFCFGNNYLDNCSSADPSLYKACVEGPVEVVTTTRNKYLYFKNFACASCNGYRDATEWKTAQVCSPILPEGFSAVFNLKGKKTTTDIVTKFCPSDTVYDPTLKFCRKGYIITSSGELTDEFLILLWFRQSKARSVTEINSKLENVLKLALSSHFSILSNQISGMTFQQQDERNALLVVSFRLTLTPFQILIMANQNRTSLNATHENAAFLLLLDSKGNFTLFWKNFSFSVVKVISKRLSCYGEEKLQSNEYEINRENGTLVVNTTGQIFLLQDYTLLENGGNITLCLKLVLSNCEGAYVPLSLDEYEIFPNLTVYYIATGTFINFGEYLIHEILSNDQSNTSALILSNNVTISVCLPLGNNYTETKTDYSTTKINDGIRILTLTGFSVSIICLALLLITYGLFQELRTVPGLNLMNLSFSMLLSHLIWLIGTSRFIGTGTCKVLAIFDHYLFQVSFLAMSVISFHSCRTFSQPIVGRIANKSWWRFFKYSTFVWFTPAILVTIYVILDETEAFSVDYGTNCWLGTKNAKLYLFLLPLAILLLYNICTFIQTAVSLSRHEKNRRTLQLKEGKQNLLICTKLASLVGFPWLFAFFGVLFPHVEAFEYLFVAFVCLQGLYLGMAFLFNKKTLKLYKNRFNIRAMGNTSSNTTPTFQMT</sequence>
<evidence type="ECO:0000313" key="7">
    <source>
        <dbReference type="Proteomes" id="UP001152795"/>
    </source>
</evidence>
<dbReference type="Gene3D" id="1.20.1070.10">
    <property type="entry name" value="Rhodopsin 7-helix transmembrane proteins"/>
    <property type="match status" value="1"/>
</dbReference>
<keyword evidence="4" id="KW-0472">Membrane</keyword>
<reference evidence="6" key="1">
    <citation type="submission" date="2020-04" db="EMBL/GenBank/DDBJ databases">
        <authorList>
            <person name="Alioto T."/>
            <person name="Alioto T."/>
            <person name="Gomez Garrido J."/>
        </authorList>
    </citation>
    <scope>NUCLEOTIDE SEQUENCE</scope>
    <source>
        <strain evidence="6">A484AB</strain>
    </source>
</reference>
<dbReference type="CDD" id="cd15039">
    <property type="entry name" value="7tmB3_Methuselah-like"/>
    <property type="match status" value="1"/>
</dbReference>
<dbReference type="PROSITE" id="PS50958">
    <property type="entry name" value="SMB_2"/>
    <property type="match status" value="1"/>
</dbReference>
<evidence type="ECO:0000256" key="3">
    <source>
        <dbReference type="ARBA" id="ARBA00022989"/>
    </source>
</evidence>
<dbReference type="PROSITE" id="PS00524">
    <property type="entry name" value="SMB_1"/>
    <property type="match status" value="1"/>
</dbReference>
<organism evidence="6 7">
    <name type="scientific">Paramuricea clavata</name>
    <name type="common">Red gorgonian</name>
    <name type="synonym">Violescent sea-whip</name>
    <dbReference type="NCBI Taxonomy" id="317549"/>
    <lineage>
        <taxon>Eukaryota</taxon>
        <taxon>Metazoa</taxon>
        <taxon>Cnidaria</taxon>
        <taxon>Anthozoa</taxon>
        <taxon>Octocorallia</taxon>
        <taxon>Malacalcyonacea</taxon>
        <taxon>Plexauridae</taxon>
        <taxon>Paramuricea</taxon>
    </lineage>
</organism>
<protein>
    <submittedName>
        <fullName evidence="6">G- coupled receptor Mth2</fullName>
    </submittedName>
</protein>
<proteinExistence type="predicted"/>
<keyword evidence="5" id="KW-1015">Disulfide bond</keyword>
<dbReference type="Pfam" id="PF00002">
    <property type="entry name" value="7tm_2"/>
    <property type="match status" value="1"/>
</dbReference>